<evidence type="ECO:0000313" key="2">
    <source>
        <dbReference type="Proteomes" id="UP000041254"/>
    </source>
</evidence>
<accession>A0A0G4EX61</accession>
<sequence>MFLLVVSQQPLSRLEAPREYYTHCTLCVNQAGGSTTACVKSSRSCCQQQEAADYAMAVCISQEINAELQADVLMQSDQGGRSVPLGDMADRKTCIGSGTSPSGECYEVVCDGTGRAPTASEGRLIGGIDKVCDDSGVARRGGVSVDAGRGGDAAMGALLCAAAIGQHFG</sequence>
<evidence type="ECO:0000313" key="1">
    <source>
        <dbReference type="EMBL" id="CEM03383.1"/>
    </source>
</evidence>
<gene>
    <name evidence="1" type="ORF">Vbra_13848</name>
</gene>
<dbReference type="InParanoid" id="A0A0G4EX61"/>
<proteinExistence type="predicted"/>
<dbReference type="AlphaFoldDB" id="A0A0G4EX61"/>
<reference evidence="1 2" key="1">
    <citation type="submission" date="2014-11" db="EMBL/GenBank/DDBJ databases">
        <authorList>
            <person name="Zhu J."/>
            <person name="Qi W."/>
            <person name="Song R."/>
        </authorList>
    </citation>
    <scope>NUCLEOTIDE SEQUENCE [LARGE SCALE GENOMIC DNA]</scope>
</reference>
<dbReference type="PhylomeDB" id="A0A0G4EX61"/>
<protein>
    <submittedName>
        <fullName evidence="1">Uncharacterized protein</fullName>
    </submittedName>
</protein>
<keyword evidence="2" id="KW-1185">Reference proteome</keyword>
<organism evidence="1 2">
    <name type="scientific">Vitrella brassicaformis (strain CCMP3155)</name>
    <dbReference type="NCBI Taxonomy" id="1169540"/>
    <lineage>
        <taxon>Eukaryota</taxon>
        <taxon>Sar</taxon>
        <taxon>Alveolata</taxon>
        <taxon>Colpodellida</taxon>
        <taxon>Vitrellaceae</taxon>
        <taxon>Vitrella</taxon>
    </lineage>
</organism>
<dbReference type="VEuPathDB" id="CryptoDB:Vbra_13848"/>
<dbReference type="Proteomes" id="UP000041254">
    <property type="component" value="Unassembled WGS sequence"/>
</dbReference>
<dbReference type="EMBL" id="CDMY01000339">
    <property type="protein sequence ID" value="CEM03383.1"/>
    <property type="molecule type" value="Genomic_DNA"/>
</dbReference>
<name>A0A0G4EX61_VITBC</name>